<proteinExistence type="predicted"/>
<accession>A0AAV4N6B2</accession>
<organism evidence="1 2">
    <name type="scientific">Caerostris extrusa</name>
    <name type="common">Bark spider</name>
    <name type="synonym">Caerostris bankana</name>
    <dbReference type="NCBI Taxonomy" id="172846"/>
    <lineage>
        <taxon>Eukaryota</taxon>
        <taxon>Metazoa</taxon>
        <taxon>Ecdysozoa</taxon>
        <taxon>Arthropoda</taxon>
        <taxon>Chelicerata</taxon>
        <taxon>Arachnida</taxon>
        <taxon>Araneae</taxon>
        <taxon>Araneomorphae</taxon>
        <taxon>Entelegynae</taxon>
        <taxon>Araneoidea</taxon>
        <taxon>Araneidae</taxon>
        <taxon>Caerostris</taxon>
    </lineage>
</organism>
<dbReference type="Proteomes" id="UP001054945">
    <property type="component" value="Unassembled WGS sequence"/>
</dbReference>
<evidence type="ECO:0000313" key="1">
    <source>
        <dbReference type="EMBL" id="GIX79062.1"/>
    </source>
</evidence>
<dbReference type="EMBL" id="BPLR01002894">
    <property type="protein sequence ID" value="GIX79062.1"/>
    <property type="molecule type" value="Genomic_DNA"/>
</dbReference>
<reference evidence="1 2" key="1">
    <citation type="submission" date="2021-06" db="EMBL/GenBank/DDBJ databases">
        <title>Caerostris extrusa draft genome.</title>
        <authorList>
            <person name="Kono N."/>
            <person name="Arakawa K."/>
        </authorList>
    </citation>
    <scope>NUCLEOTIDE SEQUENCE [LARGE SCALE GENOMIC DNA]</scope>
</reference>
<protein>
    <submittedName>
        <fullName evidence="1">Uncharacterized protein</fullName>
    </submittedName>
</protein>
<comment type="caution">
    <text evidence="1">The sequence shown here is derived from an EMBL/GenBank/DDBJ whole genome shotgun (WGS) entry which is preliminary data.</text>
</comment>
<dbReference type="AlphaFoldDB" id="A0AAV4N6B2"/>
<gene>
    <name evidence="1" type="ORF">CEXT_51131</name>
</gene>
<evidence type="ECO:0000313" key="2">
    <source>
        <dbReference type="Proteomes" id="UP001054945"/>
    </source>
</evidence>
<sequence length="117" mass="13574">MSIDRFLVEISSMLMRIFEGNDCFYMGEAYAEPRRHAREFRSFHCHRAIQPLFLEIAFQANISFSFEHGLWYRSIMYCACITVKDPAHSNASCRTNVHGSRIAPKASTNMDRNGKME</sequence>
<name>A0AAV4N6B2_CAEEX</name>
<keyword evidence="2" id="KW-1185">Reference proteome</keyword>